<evidence type="ECO:0000256" key="4">
    <source>
        <dbReference type="ARBA" id="ARBA00022692"/>
    </source>
</evidence>
<dbReference type="GO" id="GO:0005886">
    <property type="term" value="C:plasma membrane"/>
    <property type="evidence" value="ECO:0007669"/>
    <property type="project" value="UniProtKB-SubCell"/>
</dbReference>
<proteinExistence type="inferred from homology"/>
<dbReference type="AlphaFoldDB" id="A0A679FQU4"/>
<comment type="subcellular location">
    <subcellularLocation>
        <location evidence="1">Cell membrane</location>
        <topology evidence="1">Multi-pass membrane protein</topology>
    </subcellularLocation>
</comment>
<evidence type="ECO:0000259" key="9">
    <source>
        <dbReference type="Pfam" id="PF12821"/>
    </source>
</evidence>
<keyword evidence="2" id="KW-1003">Cell membrane</keyword>
<evidence type="ECO:0000256" key="1">
    <source>
        <dbReference type="ARBA" id="ARBA00004651"/>
    </source>
</evidence>
<dbReference type="Proteomes" id="UP000501421">
    <property type="component" value="Chromosome"/>
</dbReference>
<evidence type="ECO:0000256" key="6">
    <source>
        <dbReference type="ARBA" id="ARBA00023136"/>
    </source>
</evidence>
<feature type="domain" description="Threonine/Serine exporter ThrE" evidence="9">
    <location>
        <begin position="5"/>
        <end position="133"/>
    </location>
</feature>
<evidence type="ECO:0000256" key="8">
    <source>
        <dbReference type="SAM" id="Phobius"/>
    </source>
</evidence>
<name>A0A679FQU4_9BACL</name>
<dbReference type="InterPro" id="IPR024528">
    <property type="entry name" value="ThrE_2"/>
</dbReference>
<sequence>MIMMQLLLSFMASALFGIIFNIPPRLLPHSGFVGMSGWAAYMFAFRSGADGVIATFMASFFVAFLSNAFARRYRAPATIFIVPGVLPLVPGGTAFEAMRHVVMNDYNTAMALAAKALMISGAIAMGLIFSEVVNQLARRRRHSSR</sequence>
<dbReference type="PANTHER" id="PTHR34390">
    <property type="entry name" value="UPF0442 PROTEIN YJJB-RELATED"/>
    <property type="match status" value="1"/>
</dbReference>
<dbReference type="EMBL" id="AP022557">
    <property type="protein sequence ID" value="BBW96975.1"/>
    <property type="molecule type" value="Genomic_DNA"/>
</dbReference>
<keyword evidence="5 8" id="KW-1133">Transmembrane helix</keyword>
<evidence type="ECO:0000256" key="3">
    <source>
        <dbReference type="ARBA" id="ARBA00022519"/>
    </source>
</evidence>
<feature type="transmembrane region" description="Helical" evidence="8">
    <location>
        <begin position="77"/>
        <end position="98"/>
    </location>
</feature>
<evidence type="ECO:0000256" key="5">
    <source>
        <dbReference type="ARBA" id="ARBA00022989"/>
    </source>
</evidence>
<keyword evidence="11" id="KW-1185">Reference proteome</keyword>
<keyword evidence="6 8" id="KW-0472">Membrane</keyword>
<feature type="transmembrane region" description="Helical" evidence="8">
    <location>
        <begin position="110"/>
        <end position="133"/>
    </location>
</feature>
<evidence type="ECO:0000256" key="7">
    <source>
        <dbReference type="ARBA" id="ARBA00034125"/>
    </source>
</evidence>
<dbReference type="Pfam" id="PF12821">
    <property type="entry name" value="ThrE_2"/>
    <property type="match status" value="1"/>
</dbReference>
<organism evidence="10 11">
    <name type="scientific">Geobacillus subterraneus</name>
    <dbReference type="NCBI Taxonomy" id="129338"/>
    <lineage>
        <taxon>Bacteria</taxon>
        <taxon>Bacillati</taxon>
        <taxon>Bacillota</taxon>
        <taxon>Bacilli</taxon>
        <taxon>Bacillales</taxon>
        <taxon>Anoxybacillaceae</taxon>
        <taxon>Geobacillus</taxon>
    </lineage>
</organism>
<dbReference type="RefSeq" id="WP_033843369.1">
    <property type="nucleotide sequence ID" value="NZ_AP022557.1"/>
</dbReference>
<accession>A0A679FQU4</accession>
<comment type="similarity">
    <text evidence="7">Belongs to the ThrE exporter (TC 2.A.79) family.</text>
</comment>
<dbReference type="PANTHER" id="PTHR34390:SF1">
    <property type="entry name" value="SUCCINATE TRANSPORTER SUBUNIT YJJB-RELATED"/>
    <property type="match status" value="1"/>
</dbReference>
<dbReference type="GO" id="GO:0015744">
    <property type="term" value="P:succinate transport"/>
    <property type="evidence" value="ECO:0007669"/>
    <property type="project" value="TreeGrafter"/>
</dbReference>
<evidence type="ECO:0000256" key="2">
    <source>
        <dbReference type="ARBA" id="ARBA00022475"/>
    </source>
</evidence>
<keyword evidence="3" id="KW-0997">Cell inner membrane</keyword>
<dbReference type="InterPro" id="IPR050539">
    <property type="entry name" value="ThrE_Dicarb/AminoAcid_Exp"/>
</dbReference>
<protein>
    <submittedName>
        <fullName evidence="10">Membrane protein</fullName>
    </submittedName>
</protein>
<evidence type="ECO:0000313" key="11">
    <source>
        <dbReference type="Proteomes" id="UP000501421"/>
    </source>
</evidence>
<keyword evidence="4 8" id="KW-0812">Transmembrane</keyword>
<reference evidence="11" key="1">
    <citation type="journal article" date="2020" name="Microbiol. Resour. Announc.">
        <title>Complete Genome Sequence of Geobacillus sp. Strain E55-1, Isolated from Mine Geyser in Japan.</title>
        <authorList>
            <person name="Miyazaki K."/>
            <person name="Hase E."/>
            <person name="Tokito N."/>
        </authorList>
    </citation>
    <scope>NUCLEOTIDE SEQUENCE [LARGE SCALE GENOMIC DNA]</scope>
    <source>
        <strain evidence="11">E55-1</strain>
    </source>
</reference>
<gene>
    <name evidence="10" type="ORF">GsuE55_18080</name>
</gene>
<feature type="transmembrane region" description="Helical" evidence="8">
    <location>
        <begin position="45"/>
        <end position="65"/>
    </location>
</feature>
<evidence type="ECO:0000313" key="10">
    <source>
        <dbReference type="EMBL" id="BBW96975.1"/>
    </source>
</evidence>